<dbReference type="GO" id="GO:0030170">
    <property type="term" value="F:pyridoxal phosphate binding"/>
    <property type="evidence" value="ECO:0007669"/>
    <property type="project" value="InterPro"/>
</dbReference>
<dbReference type="Gene3D" id="3.90.1150.10">
    <property type="entry name" value="Aspartate Aminotransferase, domain 1"/>
    <property type="match status" value="1"/>
</dbReference>
<dbReference type="InterPro" id="IPR000277">
    <property type="entry name" value="Cys/Met-Metab_PyrdxlP-dep_enz"/>
</dbReference>
<comment type="caution">
    <text evidence="11">The sequence shown here is derived from an EMBL/GenBank/DDBJ whole genome shotgun (WGS) entry which is preliminary data.</text>
</comment>
<proteinExistence type="inferred from homology"/>
<protein>
    <recommendedName>
        <fullName evidence="4">L-methionine gamma-lyase</fullName>
        <ecNumber evidence="3">4.4.1.11</ecNumber>
    </recommendedName>
</protein>
<dbReference type="GO" id="GO:0005737">
    <property type="term" value="C:cytoplasm"/>
    <property type="evidence" value="ECO:0007669"/>
    <property type="project" value="TreeGrafter"/>
</dbReference>
<evidence type="ECO:0000256" key="5">
    <source>
        <dbReference type="ARBA" id="ARBA00022898"/>
    </source>
</evidence>
<name>A0A235BNK9_UNCW3</name>
<evidence type="ECO:0000256" key="10">
    <source>
        <dbReference type="RuleBase" id="RU362118"/>
    </source>
</evidence>
<feature type="modified residue" description="N6-(pyridoxal phosphate)lysine" evidence="9">
    <location>
        <position position="208"/>
    </location>
</feature>
<keyword evidence="5 9" id="KW-0663">Pyridoxal phosphate</keyword>
<dbReference type="EC" id="4.4.1.11" evidence="3"/>
<dbReference type="Gene3D" id="3.40.640.10">
    <property type="entry name" value="Type I PLP-dependent aspartate aminotransferase-like (Major domain)"/>
    <property type="match status" value="1"/>
</dbReference>
<evidence type="ECO:0000256" key="3">
    <source>
        <dbReference type="ARBA" id="ARBA00012222"/>
    </source>
</evidence>
<dbReference type="GO" id="GO:0047982">
    <property type="term" value="F:homocysteine desulfhydrase activity"/>
    <property type="evidence" value="ECO:0007669"/>
    <property type="project" value="UniProtKB-EC"/>
</dbReference>
<dbReference type="PANTHER" id="PTHR11808">
    <property type="entry name" value="TRANS-SULFURATION ENZYME FAMILY MEMBER"/>
    <property type="match status" value="1"/>
</dbReference>
<comment type="cofactor">
    <cofactor evidence="1 10">
        <name>pyridoxal 5'-phosphate</name>
        <dbReference type="ChEBI" id="CHEBI:597326"/>
    </cofactor>
</comment>
<dbReference type="AlphaFoldDB" id="A0A235BNK9"/>
<evidence type="ECO:0000256" key="2">
    <source>
        <dbReference type="ARBA" id="ARBA00008667"/>
    </source>
</evidence>
<evidence type="ECO:0000256" key="7">
    <source>
        <dbReference type="ARBA" id="ARBA00049180"/>
    </source>
</evidence>
<dbReference type="EMBL" id="NOZP01000182">
    <property type="protein sequence ID" value="OYD14083.1"/>
    <property type="molecule type" value="Genomic_DNA"/>
</dbReference>
<dbReference type="InterPro" id="IPR015424">
    <property type="entry name" value="PyrdxlP-dep_Trfase"/>
</dbReference>
<sequence>MKERKLNTKTLCVHAGQPGQGAGPVVNPIYATSTFKFRDAQHGANLFSGKESGYIYTRMGNPTVKGLEDCVATLEGGAYGLATSSGMAATNTTVTALCSAGDHIICSAAVYGPTNTLLTTIMSRLGVEPSIVDTADLDAVKAAFKPNTKVLFVETPGNPTLVISDIAALADIAHRHNALLVVDNTFMSPILQQPLMLGADIVVHSMTKFLNGHADVVAGIIVVKDEKRYKSFRSVLNHLGGVLPPFEAFLVHRGIRTLLLRMKQHCENGRKVALFLENHPKIEWVRYPGLPSHPQYELARRQMKGPGGMVSFELKGGLEAGRTLMNSTRLCALAVSLGGVESLIQHPASMTHAGMAKEARLAAGITDGLVRISVGIEDADDIISDLDQALAKV</sequence>
<gene>
    <name evidence="11" type="ORF">CH330_09430</name>
</gene>
<dbReference type="PIRSF" id="PIRSF001434">
    <property type="entry name" value="CGS"/>
    <property type="match status" value="1"/>
</dbReference>
<comment type="similarity">
    <text evidence="2">Belongs to the trans-sulfuration enzymes family. L-methionine gamma-lyase subfamily.</text>
</comment>
<evidence type="ECO:0000313" key="11">
    <source>
        <dbReference type="EMBL" id="OYD14083.1"/>
    </source>
</evidence>
<dbReference type="FunFam" id="3.40.640.10:FF:000046">
    <property type="entry name" value="Cystathionine gamma-lyase"/>
    <property type="match status" value="1"/>
</dbReference>
<dbReference type="Proteomes" id="UP000215559">
    <property type="component" value="Unassembled WGS sequence"/>
</dbReference>
<comment type="catalytic activity">
    <reaction evidence="7">
        <text>L-methionine + H2O = methanethiol + 2-oxobutanoate + NH4(+)</text>
        <dbReference type="Rhea" id="RHEA:23800"/>
        <dbReference type="ChEBI" id="CHEBI:15377"/>
        <dbReference type="ChEBI" id="CHEBI:16007"/>
        <dbReference type="ChEBI" id="CHEBI:16763"/>
        <dbReference type="ChEBI" id="CHEBI:28938"/>
        <dbReference type="ChEBI" id="CHEBI:57844"/>
        <dbReference type="EC" id="4.4.1.11"/>
    </reaction>
</comment>
<evidence type="ECO:0000256" key="6">
    <source>
        <dbReference type="ARBA" id="ARBA00023239"/>
    </source>
</evidence>
<dbReference type="CDD" id="cd00614">
    <property type="entry name" value="CGS_like"/>
    <property type="match status" value="1"/>
</dbReference>
<dbReference type="SUPFAM" id="SSF53383">
    <property type="entry name" value="PLP-dependent transferases"/>
    <property type="match status" value="1"/>
</dbReference>
<dbReference type="GO" id="GO:0019346">
    <property type="term" value="P:transsulfuration"/>
    <property type="evidence" value="ECO:0007669"/>
    <property type="project" value="InterPro"/>
</dbReference>
<comment type="catalytic activity">
    <reaction evidence="8">
        <text>L-homocysteine + H2O = 2-oxobutanoate + hydrogen sulfide + NH4(+) + H(+)</text>
        <dbReference type="Rhea" id="RHEA:14501"/>
        <dbReference type="ChEBI" id="CHEBI:15377"/>
        <dbReference type="ChEBI" id="CHEBI:15378"/>
        <dbReference type="ChEBI" id="CHEBI:16763"/>
        <dbReference type="ChEBI" id="CHEBI:28938"/>
        <dbReference type="ChEBI" id="CHEBI:29919"/>
        <dbReference type="ChEBI" id="CHEBI:58199"/>
        <dbReference type="EC" id="4.4.1.2"/>
    </reaction>
</comment>
<dbReference type="Pfam" id="PF01053">
    <property type="entry name" value="Cys_Met_Meta_PP"/>
    <property type="match status" value="1"/>
</dbReference>
<evidence type="ECO:0000256" key="9">
    <source>
        <dbReference type="PIRSR" id="PIRSR001434-2"/>
    </source>
</evidence>
<accession>A0A235BNK9</accession>
<dbReference type="PANTHER" id="PTHR11808:SF80">
    <property type="entry name" value="CYSTATHIONINE GAMMA-LYASE"/>
    <property type="match status" value="1"/>
</dbReference>
<evidence type="ECO:0000256" key="4">
    <source>
        <dbReference type="ARBA" id="ARBA00019040"/>
    </source>
</evidence>
<dbReference type="InterPro" id="IPR015421">
    <property type="entry name" value="PyrdxlP-dep_Trfase_major"/>
</dbReference>
<organism evidence="11 12">
    <name type="scientific">candidate division WOR-3 bacterium JGI_Cruoil_03_51_56</name>
    <dbReference type="NCBI Taxonomy" id="1973747"/>
    <lineage>
        <taxon>Bacteria</taxon>
        <taxon>Bacteria division WOR-3</taxon>
    </lineage>
</organism>
<reference evidence="11 12" key="1">
    <citation type="submission" date="2017-07" db="EMBL/GenBank/DDBJ databases">
        <title>Recovery of genomes from metagenomes via a dereplication, aggregation, and scoring strategy.</title>
        <authorList>
            <person name="Sieber C.M."/>
            <person name="Probst A.J."/>
            <person name="Sharrar A."/>
            <person name="Thomas B.C."/>
            <person name="Hess M."/>
            <person name="Tringe S.G."/>
            <person name="Banfield J.F."/>
        </authorList>
    </citation>
    <scope>NUCLEOTIDE SEQUENCE [LARGE SCALE GENOMIC DNA]</scope>
    <source>
        <strain evidence="11">JGI_Cruoil_03_51_56</strain>
    </source>
</reference>
<evidence type="ECO:0000313" key="12">
    <source>
        <dbReference type="Proteomes" id="UP000215559"/>
    </source>
</evidence>
<dbReference type="FunFam" id="3.90.1150.10:FF:000008">
    <property type="entry name" value="Cystathionine gamma-synthase"/>
    <property type="match status" value="1"/>
</dbReference>
<dbReference type="InterPro" id="IPR015422">
    <property type="entry name" value="PyrdxlP-dep_Trfase_small"/>
</dbReference>
<evidence type="ECO:0000256" key="8">
    <source>
        <dbReference type="ARBA" id="ARBA00050802"/>
    </source>
</evidence>
<dbReference type="GO" id="GO:0018826">
    <property type="term" value="F:methionine gamma-lyase activity"/>
    <property type="evidence" value="ECO:0007669"/>
    <property type="project" value="UniProtKB-EC"/>
</dbReference>
<keyword evidence="6 11" id="KW-0456">Lyase</keyword>
<evidence type="ECO:0000256" key="1">
    <source>
        <dbReference type="ARBA" id="ARBA00001933"/>
    </source>
</evidence>